<evidence type="ECO:0000313" key="4">
    <source>
        <dbReference type="Proteomes" id="UP001202031"/>
    </source>
</evidence>
<keyword evidence="4" id="KW-1185">Reference proteome</keyword>
<protein>
    <submittedName>
        <fullName evidence="3">Phage protease</fullName>
    </submittedName>
</protein>
<sequence>MKVIPFNDAPHAPYELGKVPAAGWFAVEPTCEWTPKMQDELRRALNDPSDTVYQARLDAQGLMILEDNFSLEDTDGRGLPTSEQHKFEKAFGWVKALHAEGDMLWAWIEWTPRGHQAVNEGEYVFFSTEYDYPDFEVIDNRVVAPVRLAGLSVTNYPNHKGQLPMTNSRKQANRDNQQDKDMKPTNKTRTAITKPKRDKNSELDQTPDEPTEEKTPPTPPAQEDNKPADMNSDTDPDDPEKDTNDDGSAAVNILMQLAEEMDLDESANAEDVLAAVQGLKSKVEELTAALAAANASGGPDTNSRKRRYPNLAPLRDVNTRMQGQKPNRDVSVRINGMRRDVNTQEKAMTDYCQGRVDKEEHKLGRQLNSAEYARVWRDARQDYQDGLR</sequence>
<dbReference type="RefSeq" id="WP_215489903.1">
    <property type="nucleotide sequence ID" value="NZ_JAMGSI010000001.1"/>
</dbReference>
<feature type="region of interest" description="Disordered" evidence="2">
    <location>
        <begin position="154"/>
        <end position="247"/>
    </location>
</feature>
<feature type="coiled-coil region" evidence="1">
    <location>
        <begin position="269"/>
        <end position="296"/>
    </location>
</feature>
<dbReference type="EMBL" id="JAMGSI010000001">
    <property type="protein sequence ID" value="MCL6656388.1"/>
    <property type="molecule type" value="Genomic_DNA"/>
</dbReference>
<dbReference type="GO" id="GO:0006508">
    <property type="term" value="P:proteolysis"/>
    <property type="evidence" value="ECO:0007669"/>
    <property type="project" value="UniProtKB-KW"/>
</dbReference>
<name>A0ABT0R6Z7_9BACT</name>
<dbReference type="Pfam" id="PF10123">
    <property type="entry name" value="Mu-like_Pro"/>
    <property type="match status" value="1"/>
</dbReference>
<accession>A0ABT0R6Z7</accession>
<evidence type="ECO:0000256" key="1">
    <source>
        <dbReference type="SAM" id="Coils"/>
    </source>
</evidence>
<dbReference type="Proteomes" id="UP001202031">
    <property type="component" value="Unassembled WGS sequence"/>
</dbReference>
<keyword evidence="3" id="KW-0645">Protease</keyword>
<proteinExistence type="predicted"/>
<evidence type="ECO:0000313" key="3">
    <source>
        <dbReference type="EMBL" id="MCL6656388.1"/>
    </source>
</evidence>
<gene>
    <name evidence="3" type="ORF">M8N44_03530</name>
</gene>
<keyword evidence="3" id="KW-0378">Hydrolase</keyword>
<reference evidence="3 4" key="1">
    <citation type="submission" date="2022-03" db="EMBL/GenBank/DDBJ databases">
        <title>Taxonomic description of new species and reclassification of some bacterial strains.</title>
        <authorList>
            <person name="Ndongo S."/>
        </authorList>
    </citation>
    <scope>NUCLEOTIDE SEQUENCE [LARGE SCALE GENOMIC DNA]</scope>
    <source>
        <strain evidence="3 4">Marseille-P6666</strain>
    </source>
</reference>
<feature type="compositionally biased region" description="Acidic residues" evidence="2">
    <location>
        <begin position="232"/>
        <end position="245"/>
    </location>
</feature>
<organism evidence="3 4">
    <name type="scientific">Akkermansia massiliensis</name>
    <dbReference type="NCBI Taxonomy" id="2927224"/>
    <lineage>
        <taxon>Bacteria</taxon>
        <taxon>Pseudomonadati</taxon>
        <taxon>Verrucomicrobiota</taxon>
        <taxon>Verrucomicrobiia</taxon>
        <taxon>Verrucomicrobiales</taxon>
        <taxon>Akkermansiaceae</taxon>
        <taxon>Akkermansia</taxon>
    </lineage>
</organism>
<dbReference type="InterPro" id="IPR012106">
    <property type="entry name" value="Phage_Mu_Gp1"/>
</dbReference>
<comment type="caution">
    <text evidence="3">The sequence shown here is derived from an EMBL/GenBank/DDBJ whole genome shotgun (WGS) entry which is preliminary data.</text>
</comment>
<keyword evidence="1" id="KW-0175">Coiled coil</keyword>
<evidence type="ECO:0000256" key="2">
    <source>
        <dbReference type="SAM" id="MobiDB-lite"/>
    </source>
</evidence>
<dbReference type="GO" id="GO:0008233">
    <property type="term" value="F:peptidase activity"/>
    <property type="evidence" value="ECO:0007669"/>
    <property type="project" value="UniProtKB-KW"/>
</dbReference>
<feature type="compositionally biased region" description="Basic and acidic residues" evidence="2">
    <location>
        <begin position="172"/>
        <end position="184"/>
    </location>
</feature>
<dbReference type="GeneID" id="84022912"/>